<dbReference type="GO" id="GO:0008233">
    <property type="term" value="F:peptidase activity"/>
    <property type="evidence" value="ECO:0007669"/>
    <property type="project" value="UniProtKB-KW"/>
</dbReference>
<comment type="caution">
    <text evidence="10">The sequence shown here is derived from an EMBL/GenBank/DDBJ whole genome shotgun (WGS) entry which is preliminary data.</text>
</comment>
<dbReference type="STRING" id="71784.A0A1Y2APQ8"/>
<proteinExistence type="inferred from homology"/>
<keyword evidence="3 7" id="KW-0819">tRNA processing</keyword>
<dbReference type="InterPro" id="IPR000905">
    <property type="entry name" value="Gcp-like_dom"/>
</dbReference>
<evidence type="ECO:0000256" key="4">
    <source>
        <dbReference type="ARBA" id="ARBA00022723"/>
    </source>
</evidence>
<organism evidence="10 11">
    <name type="scientific">Naematelia encephala</name>
    <dbReference type="NCBI Taxonomy" id="71784"/>
    <lineage>
        <taxon>Eukaryota</taxon>
        <taxon>Fungi</taxon>
        <taxon>Dikarya</taxon>
        <taxon>Basidiomycota</taxon>
        <taxon>Agaricomycotina</taxon>
        <taxon>Tremellomycetes</taxon>
        <taxon>Tremellales</taxon>
        <taxon>Naemateliaceae</taxon>
        <taxon>Naematelia</taxon>
    </lineage>
</organism>
<keyword evidence="10" id="KW-0378">Hydrolase</keyword>
<dbReference type="GO" id="GO:0061711">
    <property type="term" value="F:tRNA N(6)-L-threonylcarbamoyladenine synthase activity"/>
    <property type="evidence" value="ECO:0007669"/>
    <property type="project" value="UniProtKB-EC"/>
</dbReference>
<accession>A0A1Y2APQ8</accession>
<dbReference type="GO" id="GO:0006508">
    <property type="term" value="P:proteolysis"/>
    <property type="evidence" value="ECO:0007669"/>
    <property type="project" value="UniProtKB-KW"/>
</dbReference>
<feature type="domain" description="Gcp-like" evidence="9">
    <location>
        <begin position="173"/>
        <end position="484"/>
    </location>
</feature>
<dbReference type="Proteomes" id="UP000193986">
    <property type="component" value="Unassembled WGS sequence"/>
</dbReference>
<dbReference type="Pfam" id="PF00814">
    <property type="entry name" value="TsaD"/>
    <property type="match status" value="1"/>
</dbReference>
<evidence type="ECO:0000259" key="9">
    <source>
        <dbReference type="Pfam" id="PF00814"/>
    </source>
</evidence>
<dbReference type="GO" id="GO:0046872">
    <property type="term" value="F:metal ion binding"/>
    <property type="evidence" value="ECO:0007669"/>
    <property type="project" value="UniProtKB-KW"/>
</dbReference>
<comment type="function">
    <text evidence="7">Required for the formation of a threonylcarbamoyl group on adenosine at position 37 (t(6)A37) in mitochondrial tRNAs that read codons beginning with adenine. Probably involved in the transfer of the threonylcarbamoyl moiety of threonylcarbamoyl-AMP (TC-AMP) to the N6 group of A37. Involved in mitochondrial genome maintenance.</text>
</comment>
<dbReference type="NCBIfam" id="TIGR00329">
    <property type="entry name" value="gcp_kae1"/>
    <property type="match status" value="1"/>
</dbReference>
<gene>
    <name evidence="10" type="ORF">BCR39DRAFT_321402</name>
</gene>
<keyword evidence="7" id="KW-0496">Mitochondrion</keyword>
<dbReference type="InterPro" id="IPR017861">
    <property type="entry name" value="KAE1/TsaD"/>
</dbReference>
<dbReference type="PRINTS" id="PR00789">
    <property type="entry name" value="OSIALOPTASE"/>
</dbReference>
<keyword evidence="4 7" id="KW-0479">Metal-binding</keyword>
<dbReference type="PROSITE" id="PS01016">
    <property type="entry name" value="GLYCOPROTEASE"/>
    <property type="match status" value="1"/>
</dbReference>
<dbReference type="Gene3D" id="3.30.420.40">
    <property type="match status" value="2"/>
</dbReference>
<dbReference type="GO" id="GO:0072670">
    <property type="term" value="P:mitochondrial tRNA threonylcarbamoyladenosine modification"/>
    <property type="evidence" value="ECO:0007669"/>
    <property type="project" value="TreeGrafter"/>
</dbReference>
<keyword evidence="2 7" id="KW-0808">Transferase</keyword>
<reference evidence="10 11" key="1">
    <citation type="submission" date="2016-07" db="EMBL/GenBank/DDBJ databases">
        <title>Pervasive Adenine N6-methylation of Active Genes in Fungi.</title>
        <authorList>
            <consortium name="DOE Joint Genome Institute"/>
            <person name="Mondo S.J."/>
            <person name="Dannebaum R.O."/>
            <person name="Kuo R.C."/>
            <person name="Labutti K."/>
            <person name="Haridas S."/>
            <person name="Kuo A."/>
            <person name="Salamov A."/>
            <person name="Ahrendt S.R."/>
            <person name="Lipzen A."/>
            <person name="Sullivan W."/>
            <person name="Andreopoulos W.B."/>
            <person name="Clum A."/>
            <person name="Lindquist E."/>
            <person name="Daum C."/>
            <person name="Ramamoorthy G.K."/>
            <person name="Gryganskyi A."/>
            <person name="Culley D."/>
            <person name="Magnuson J.K."/>
            <person name="James T.Y."/>
            <person name="O'Malley M.A."/>
            <person name="Stajich J.E."/>
            <person name="Spatafora J.W."/>
            <person name="Visel A."/>
            <person name="Grigoriev I.V."/>
        </authorList>
    </citation>
    <scope>NUCLEOTIDE SEQUENCE [LARGE SCALE GENOMIC DNA]</scope>
    <source>
        <strain evidence="10 11">68-887.2</strain>
    </source>
</reference>
<dbReference type="SUPFAM" id="SSF53067">
    <property type="entry name" value="Actin-like ATPase domain"/>
    <property type="match status" value="2"/>
</dbReference>
<dbReference type="PANTHER" id="PTHR11735:SF6">
    <property type="entry name" value="TRNA N6-ADENOSINE THREONYLCARBAMOYLTRANSFERASE, MITOCHONDRIAL"/>
    <property type="match status" value="1"/>
</dbReference>
<feature type="region of interest" description="Disordered" evidence="8">
    <location>
        <begin position="54"/>
        <end position="80"/>
    </location>
</feature>
<evidence type="ECO:0000256" key="2">
    <source>
        <dbReference type="ARBA" id="ARBA00022679"/>
    </source>
</evidence>
<dbReference type="CDD" id="cd24134">
    <property type="entry name" value="ASKHA_NBD_OSGEPL1_QRI7_euk"/>
    <property type="match status" value="1"/>
</dbReference>
<sequence>MNHIRHHGSHTTMAHSGARYRPHDPHCSPRHPLGSIGDQRSYSQDVRCRLGRSSACTAVSRGGEESEANGGPLEETGRRETGSFIEQTRQILRRSDRQRRQSLASPWKESSSAVSFSNTHRSISQYVRLFSTSASSHESGTPALSLDKTFRVLALESSADDSCAAIVDSDRRILSNIVIKQHELNAKWGGIYPLEAQHAHEANIPRAIRLSLDEARMMVDDVDAIAYTRGPGMRSCLAACATSAKSLAAAHNKPLIGIHHMQAHALTPLLTEQNPPQYPFLTLLASGGHTQLVLVKSLNEYKIVCDTLDMQVGRAFDKVARFLFLTPSSTDSPGAILSRYAALPTLPPYDTDPLPALTVPLSASHVQRARLNYTFSGLVSSVNRLFENQEIGESQKREGSRLFQIAAVEHLVAKTRDAIWSLEEGGLTGLNGLVISGGVGANSLLRQRMKEMLNDYGRTSPSKAEIKAHYPPPALCTDNAVMIANAAILRIKDGQQGERYDLPIRPKWSLEDLYDDDKPKLDAPIST</sequence>
<dbReference type="EMBL" id="MCFC01000067">
    <property type="protein sequence ID" value="ORY24464.1"/>
    <property type="molecule type" value="Genomic_DNA"/>
</dbReference>
<feature type="region of interest" description="Disordered" evidence="8">
    <location>
        <begin position="1"/>
        <end position="40"/>
    </location>
</feature>
<evidence type="ECO:0000256" key="6">
    <source>
        <dbReference type="ARBA" id="ARBA00048117"/>
    </source>
</evidence>
<comment type="similarity">
    <text evidence="7">Belongs to the KAE1 / TsaD family.</text>
</comment>
<keyword evidence="11" id="KW-1185">Reference proteome</keyword>
<comment type="cofactor">
    <cofactor evidence="7">
        <name>a divalent metal cation</name>
        <dbReference type="ChEBI" id="CHEBI:60240"/>
    </cofactor>
    <text evidence="7">Binds 1 divalent metal cation per subunit.</text>
</comment>
<evidence type="ECO:0000256" key="1">
    <source>
        <dbReference type="ARBA" id="ARBA00012156"/>
    </source>
</evidence>
<dbReference type="AlphaFoldDB" id="A0A1Y2APQ8"/>
<protein>
    <recommendedName>
        <fullName evidence="1">N(6)-L-threonylcarbamoyladenine synthase</fullName>
        <ecNumber evidence="1">2.3.1.234</ecNumber>
    </recommendedName>
</protein>
<name>A0A1Y2APQ8_9TREE</name>
<comment type="subcellular location">
    <subcellularLocation>
        <location evidence="7">Mitochondrion</location>
    </subcellularLocation>
</comment>
<dbReference type="InterPro" id="IPR022450">
    <property type="entry name" value="TsaD"/>
</dbReference>
<evidence type="ECO:0000313" key="11">
    <source>
        <dbReference type="Proteomes" id="UP000193986"/>
    </source>
</evidence>
<comment type="subunit">
    <text evidence="7">Homodimer.</text>
</comment>
<evidence type="ECO:0000313" key="10">
    <source>
        <dbReference type="EMBL" id="ORY24464.1"/>
    </source>
</evidence>
<comment type="catalytic activity">
    <reaction evidence="6 7">
        <text>L-threonylcarbamoyladenylate + adenosine(37) in tRNA = N(6)-L-threonylcarbamoyladenosine(37) in tRNA + AMP + H(+)</text>
        <dbReference type="Rhea" id="RHEA:37059"/>
        <dbReference type="Rhea" id="RHEA-COMP:10162"/>
        <dbReference type="Rhea" id="RHEA-COMP:10163"/>
        <dbReference type="ChEBI" id="CHEBI:15378"/>
        <dbReference type="ChEBI" id="CHEBI:73682"/>
        <dbReference type="ChEBI" id="CHEBI:74411"/>
        <dbReference type="ChEBI" id="CHEBI:74418"/>
        <dbReference type="ChEBI" id="CHEBI:456215"/>
        <dbReference type="EC" id="2.3.1.234"/>
    </reaction>
</comment>
<dbReference type="EC" id="2.3.1.234" evidence="1"/>
<dbReference type="PANTHER" id="PTHR11735">
    <property type="entry name" value="TRNA N6-ADENOSINE THREONYLCARBAMOYLTRANSFERASE"/>
    <property type="match status" value="1"/>
</dbReference>
<evidence type="ECO:0000256" key="8">
    <source>
        <dbReference type="SAM" id="MobiDB-lite"/>
    </source>
</evidence>
<keyword evidence="10" id="KW-0645">Protease</keyword>
<dbReference type="FunCoup" id="A0A1Y2APQ8">
    <property type="interactions" value="315"/>
</dbReference>
<evidence type="ECO:0000256" key="3">
    <source>
        <dbReference type="ARBA" id="ARBA00022694"/>
    </source>
</evidence>
<dbReference type="InterPro" id="IPR017860">
    <property type="entry name" value="Peptidase_M22_CS"/>
</dbReference>
<dbReference type="InterPro" id="IPR043129">
    <property type="entry name" value="ATPase_NBD"/>
</dbReference>
<dbReference type="GO" id="GO:0005739">
    <property type="term" value="C:mitochondrion"/>
    <property type="evidence" value="ECO:0007669"/>
    <property type="project" value="UniProtKB-SubCell"/>
</dbReference>
<dbReference type="InParanoid" id="A0A1Y2APQ8"/>
<keyword evidence="5 7" id="KW-0012">Acyltransferase</keyword>
<evidence type="ECO:0000256" key="5">
    <source>
        <dbReference type="ARBA" id="ARBA00023315"/>
    </source>
</evidence>
<dbReference type="HAMAP" id="MF_01445">
    <property type="entry name" value="TsaD"/>
    <property type="match status" value="1"/>
</dbReference>
<dbReference type="OrthoDB" id="10259622at2759"/>
<evidence type="ECO:0000256" key="7">
    <source>
        <dbReference type="HAMAP-Rule" id="MF_03179"/>
    </source>
</evidence>